<gene>
    <name evidence="2" type="ORF">OWR29_43990</name>
</gene>
<comment type="caution">
    <text evidence="2">The sequence shown here is derived from an EMBL/GenBank/DDBJ whole genome shotgun (WGS) entry which is preliminary data.</text>
</comment>
<feature type="transmembrane region" description="Helical" evidence="1">
    <location>
        <begin position="196"/>
        <end position="217"/>
    </location>
</feature>
<proteinExistence type="predicted"/>
<organism evidence="2 3">
    <name type="scientific">Paractinoplanes pyxinae</name>
    <dbReference type="NCBI Taxonomy" id="2997416"/>
    <lineage>
        <taxon>Bacteria</taxon>
        <taxon>Bacillati</taxon>
        <taxon>Actinomycetota</taxon>
        <taxon>Actinomycetes</taxon>
        <taxon>Micromonosporales</taxon>
        <taxon>Micromonosporaceae</taxon>
        <taxon>Paractinoplanes</taxon>
    </lineage>
</organism>
<keyword evidence="3" id="KW-1185">Reference proteome</keyword>
<dbReference type="Proteomes" id="UP001151002">
    <property type="component" value="Unassembled WGS sequence"/>
</dbReference>
<keyword evidence="1" id="KW-1133">Transmembrane helix</keyword>
<reference evidence="2" key="1">
    <citation type="submission" date="2022-11" db="EMBL/GenBank/DDBJ databases">
        <authorList>
            <person name="Somphong A."/>
            <person name="Phongsopitanun W."/>
        </authorList>
    </citation>
    <scope>NUCLEOTIDE SEQUENCE</scope>
    <source>
        <strain evidence="2">Pm04-4</strain>
    </source>
</reference>
<sequence>MSTALAARPGVLRRVGGLRHHSPGRLQLLVALLVALGLLSGLLAGVAGSSARAGTNDLADRAQPLLVEAETIYAALADADTTAAQAFLAGGLEPSALTRRYDDDLARATTALTSAARRTPEDGRAATAVRTLSAGVADYAALVATARANNRQGLPIGSSYLSEASRLNRDTLQPQARELFQGAQQEVQDGYGRAGAWGWMTLLVLSLVALIVALALTQRYLSRNTRRTFNVPLVGATAVTVVLTIGVLSILIAQQTRLDRAANQGSGPVASIAESRLLALQARGDEALTLAARAGSGPYEKDFEAVAERLRQSGGPMVNSYGLLDPSLGRTMDRAAEGFDKYVTAHSDVRALDDSGNYDDAVKLAIGKETTDTFEGVRLELDRALENRKEFFTREISAAGDGLGLLTVGGPLLALAACVLAFIGLRTRLEEYR</sequence>
<evidence type="ECO:0000313" key="3">
    <source>
        <dbReference type="Proteomes" id="UP001151002"/>
    </source>
</evidence>
<feature type="transmembrane region" description="Helical" evidence="1">
    <location>
        <begin position="229"/>
        <end position="253"/>
    </location>
</feature>
<keyword evidence="1" id="KW-0812">Transmembrane</keyword>
<feature type="transmembrane region" description="Helical" evidence="1">
    <location>
        <begin position="403"/>
        <end position="425"/>
    </location>
</feature>
<evidence type="ECO:0000313" key="2">
    <source>
        <dbReference type="EMBL" id="MCY1145003.1"/>
    </source>
</evidence>
<keyword evidence="1" id="KW-0472">Membrane</keyword>
<dbReference type="RefSeq" id="WP_267569595.1">
    <property type="nucleotide sequence ID" value="NZ_JAPNTZ010000023.1"/>
</dbReference>
<evidence type="ECO:0008006" key="4">
    <source>
        <dbReference type="Google" id="ProtNLM"/>
    </source>
</evidence>
<accession>A0ABT4BHD6</accession>
<evidence type="ECO:0000256" key="1">
    <source>
        <dbReference type="SAM" id="Phobius"/>
    </source>
</evidence>
<name>A0ABT4BHD6_9ACTN</name>
<protein>
    <recommendedName>
        <fullName evidence="4">Secreted protein</fullName>
    </recommendedName>
</protein>
<dbReference type="EMBL" id="JAPNTZ010000023">
    <property type="protein sequence ID" value="MCY1145003.1"/>
    <property type="molecule type" value="Genomic_DNA"/>
</dbReference>